<dbReference type="AlphaFoldDB" id="A0A511USL1"/>
<dbReference type="Proteomes" id="UP000321303">
    <property type="component" value="Unassembled WGS sequence"/>
</dbReference>
<dbReference type="InterPro" id="IPR029044">
    <property type="entry name" value="Nucleotide-diphossugar_trans"/>
</dbReference>
<proteinExistence type="predicted"/>
<keyword evidence="5" id="KW-1185">Reference proteome</keyword>
<dbReference type="PANTHER" id="PTHR22916">
    <property type="entry name" value="GLYCOSYLTRANSFERASE"/>
    <property type="match status" value="1"/>
</dbReference>
<dbReference type="GO" id="GO:0016758">
    <property type="term" value="F:hexosyltransferase activity"/>
    <property type="evidence" value="ECO:0007669"/>
    <property type="project" value="UniProtKB-ARBA"/>
</dbReference>
<keyword evidence="2" id="KW-0808">Transferase</keyword>
<dbReference type="Pfam" id="PF00535">
    <property type="entry name" value="Glycos_transf_2"/>
    <property type="match status" value="1"/>
</dbReference>
<evidence type="ECO:0000256" key="1">
    <source>
        <dbReference type="ARBA" id="ARBA00022676"/>
    </source>
</evidence>
<comment type="caution">
    <text evidence="4">The sequence shown here is derived from an EMBL/GenBank/DDBJ whole genome shotgun (WGS) entry which is preliminary data.</text>
</comment>
<gene>
    <name evidence="4" type="ORF">HVA01_32320</name>
</gene>
<dbReference type="SUPFAM" id="SSF53448">
    <property type="entry name" value="Nucleotide-diphospho-sugar transferases"/>
    <property type="match status" value="1"/>
</dbReference>
<accession>A0A511USL1</accession>
<dbReference type="EMBL" id="BJXV01000025">
    <property type="protein sequence ID" value="GEN29586.1"/>
    <property type="molecule type" value="Genomic_DNA"/>
</dbReference>
<feature type="domain" description="Glycosyltransferase 2-like" evidence="3">
    <location>
        <begin position="8"/>
        <end position="173"/>
    </location>
</feature>
<protein>
    <recommendedName>
        <fullName evidence="3">Glycosyltransferase 2-like domain-containing protein</fullName>
    </recommendedName>
</protein>
<evidence type="ECO:0000313" key="5">
    <source>
        <dbReference type="Proteomes" id="UP000321303"/>
    </source>
</evidence>
<evidence type="ECO:0000259" key="3">
    <source>
        <dbReference type="Pfam" id="PF00535"/>
    </source>
</evidence>
<sequence length="334" mass="37621">MAALPKISVIVPVFNAGNKLVPSIESLLKQTLNDLEIIIVNDASTDNSGVVIDQLAQANNNIVPVHFTENKGVHEARLAGLKKSIAPWIGFLDADDFARPNMFAVLHATAIDKDVDIVICGSDRVTEQRNVMAPKLQFKSSEEVDKDVFRRFCQFEFGTGMLWNKLFKRSVIEPWFDMHFPWRQNINEDLLLNIGCFYRAKSVYLCKEILHEYVLNESSVTSVTTNAKAYLNTYRAAALAVSLFSELGDEVLSKVIDMYRTQLSWIDYQIVDVRSILSYEEEFKEAVDLINRVRPAALALLAARQRPPVIGTRLALKLLIQKGLSVAGFRATQR</sequence>
<dbReference type="CDD" id="cd00761">
    <property type="entry name" value="Glyco_tranf_GTA_type"/>
    <property type="match status" value="1"/>
</dbReference>
<reference evidence="4 5" key="1">
    <citation type="submission" date="2019-07" db="EMBL/GenBank/DDBJ databases">
        <title>Whole genome shotgun sequence of Halomonas variabilis NBRC 102410.</title>
        <authorList>
            <person name="Hosoyama A."/>
            <person name="Uohara A."/>
            <person name="Ohji S."/>
            <person name="Ichikawa N."/>
        </authorList>
    </citation>
    <scope>NUCLEOTIDE SEQUENCE [LARGE SCALE GENOMIC DNA]</scope>
    <source>
        <strain evidence="4 5">NBRC 102410</strain>
    </source>
</reference>
<dbReference type="InterPro" id="IPR001173">
    <property type="entry name" value="Glyco_trans_2-like"/>
</dbReference>
<name>A0A511USL1_9GAMM</name>
<keyword evidence="1" id="KW-0328">Glycosyltransferase</keyword>
<dbReference type="PANTHER" id="PTHR22916:SF51">
    <property type="entry name" value="GLYCOSYLTRANSFERASE EPSH-RELATED"/>
    <property type="match status" value="1"/>
</dbReference>
<dbReference type="Gene3D" id="3.90.550.10">
    <property type="entry name" value="Spore Coat Polysaccharide Biosynthesis Protein SpsA, Chain A"/>
    <property type="match status" value="1"/>
</dbReference>
<evidence type="ECO:0000256" key="2">
    <source>
        <dbReference type="ARBA" id="ARBA00022679"/>
    </source>
</evidence>
<evidence type="ECO:0000313" key="4">
    <source>
        <dbReference type="EMBL" id="GEN29586.1"/>
    </source>
</evidence>
<organism evidence="4 5">
    <name type="scientific">Halovibrio variabilis</name>
    <dbReference type="NCBI Taxonomy" id="31910"/>
    <lineage>
        <taxon>Bacteria</taxon>
        <taxon>Pseudomonadati</taxon>
        <taxon>Pseudomonadota</taxon>
        <taxon>Gammaproteobacteria</taxon>
        <taxon>Oceanospirillales</taxon>
        <taxon>Halomonadaceae</taxon>
        <taxon>Halovibrio</taxon>
    </lineage>
</organism>